<comment type="caution">
    <text evidence="1">The sequence shown here is derived from an EMBL/GenBank/DDBJ whole genome shotgun (WGS) entry which is preliminary data.</text>
</comment>
<dbReference type="EMBL" id="JAAYEE010000131">
    <property type="protein sequence ID" value="NLW35427.1"/>
    <property type="molecule type" value="Genomic_DNA"/>
</dbReference>
<accession>A0A351U333</accession>
<reference evidence="1" key="2">
    <citation type="submission" date="2020-01" db="EMBL/GenBank/DDBJ databases">
        <authorList>
            <person name="Campanaro S."/>
        </authorList>
    </citation>
    <scope>NUCLEOTIDE SEQUENCE</scope>
    <source>
        <strain evidence="1">AS06rmzACSIP_7</strain>
    </source>
</reference>
<sequence length="116" mass="13498">MVRAKLWFRCAAMHDPVTPMVAQPAQVGWEAKKRRVDLTIERSFNGEELVKRMKGWVTTDPYKVIEIVKPYAKMKVLDDRELVLEADKEEDLRKLNEALLEAFGGEVDVEVIQKRR</sequence>
<organism evidence="1 2">
    <name type="scientific">Syntrophorhabdus aromaticivorans</name>
    <dbReference type="NCBI Taxonomy" id="328301"/>
    <lineage>
        <taxon>Bacteria</taxon>
        <taxon>Pseudomonadati</taxon>
        <taxon>Thermodesulfobacteriota</taxon>
        <taxon>Syntrophorhabdia</taxon>
        <taxon>Syntrophorhabdales</taxon>
        <taxon>Syntrophorhabdaceae</taxon>
        <taxon>Syntrophorhabdus</taxon>
    </lineage>
</organism>
<protein>
    <submittedName>
        <fullName evidence="1">Uncharacterized protein</fullName>
    </submittedName>
</protein>
<name>A0A351U333_9BACT</name>
<proteinExistence type="predicted"/>
<dbReference type="Proteomes" id="UP000777265">
    <property type="component" value="Unassembled WGS sequence"/>
</dbReference>
<dbReference type="AlphaFoldDB" id="A0A351U333"/>
<evidence type="ECO:0000313" key="1">
    <source>
        <dbReference type="EMBL" id="NLW35427.1"/>
    </source>
</evidence>
<reference evidence="1" key="1">
    <citation type="journal article" date="2020" name="Biotechnol. Biofuels">
        <title>New insights from the biogas microbiome by comprehensive genome-resolved metagenomics of nearly 1600 species originating from multiple anaerobic digesters.</title>
        <authorList>
            <person name="Campanaro S."/>
            <person name="Treu L."/>
            <person name="Rodriguez-R L.M."/>
            <person name="Kovalovszki A."/>
            <person name="Ziels R.M."/>
            <person name="Maus I."/>
            <person name="Zhu X."/>
            <person name="Kougias P.G."/>
            <person name="Basile A."/>
            <person name="Luo G."/>
            <person name="Schluter A."/>
            <person name="Konstantinidis K.T."/>
            <person name="Angelidaki I."/>
        </authorList>
    </citation>
    <scope>NUCLEOTIDE SEQUENCE</scope>
    <source>
        <strain evidence="1">AS06rmzACSIP_7</strain>
    </source>
</reference>
<evidence type="ECO:0000313" key="2">
    <source>
        <dbReference type="Proteomes" id="UP000777265"/>
    </source>
</evidence>
<gene>
    <name evidence="1" type="ORF">GXY80_08100</name>
</gene>